<dbReference type="InterPro" id="IPR029063">
    <property type="entry name" value="SAM-dependent_MTases_sf"/>
</dbReference>
<evidence type="ECO:0000256" key="7">
    <source>
        <dbReference type="ARBA" id="ARBA00049120"/>
    </source>
</evidence>
<dbReference type="InterPro" id="IPR017985">
    <property type="entry name" value="MeTrfase_CN4_CS"/>
</dbReference>
<dbReference type="EC" id="2.1.1.113" evidence="2"/>
<name>A0ABR5E867_LISSE</name>
<comment type="catalytic activity">
    <reaction evidence="7">
        <text>a 2'-deoxycytidine in DNA + S-adenosyl-L-methionine = an N(4)-methyl-2'-deoxycytidine in DNA + S-adenosyl-L-homocysteine + H(+)</text>
        <dbReference type="Rhea" id="RHEA:16857"/>
        <dbReference type="Rhea" id="RHEA-COMP:11369"/>
        <dbReference type="Rhea" id="RHEA-COMP:13674"/>
        <dbReference type="ChEBI" id="CHEBI:15378"/>
        <dbReference type="ChEBI" id="CHEBI:57856"/>
        <dbReference type="ChEBI" id="CHEBI:59789"/>
        <dbReference type="ChEBI" id="CHEBI:85452"/>
        <dbReference type="ChEBI" id="CHEBI:137933"/>
        <dbReference type="EC" id="2.1.1.113"/>
    </reaction>
</comment>
<sequence length="432" mass="50162">MKKESIVNPKYKSKDRSLLYKYYAGFSDQFVLDTLGYSDLNKMTVLDPWNGSGTTTRVASQLGAKKIVGLDINPVMIIISAAGLLNHVGFNKIKLSETNRLTKNNIKNDPLGLWFTDTSIKNIRNVELEVREEVIGNSDFNKQNYLAKQSGTFNLIVSNKLLAFYYLVFFETVKKLTYQFKSSNPTWIKVSKNEDEKIKVSRREFEKLFLKELDNKESILRHTPEKKTQQIVLDTADSRKLPLDDNSIDVVITSPPYCTRIDYAIATRIELAFLGINEKDDFNNLRKNMIGTTKITADSKALFSKYSPTAKVFMKTVYEHPSKASKSYYYKQFLQYFNGIIESISEISRVSKKNAKVIIVVQDTYYKNVYLDIEKIFEEIFNRFDWQVYMKEDFIKNQTMVSLNNKIKNYREMSKPRESVLIFERMKNNGSK</sequence>
<dbReference type="Gene3D" id="3.40.50.150">
    <property type="entry name" value="Vaccinia Virus protein VP39"/>
    <property type="match status" value="2"/>
</dbReference>
<dbReference type="SUPFAM" id="SSF53335">
    <property type="entry name" value="S-adenosyl-L-methionine-dependent methyltransferases"/>
    <property type="match status" value="1"/>
</dbReference>
<evidence type="ECO:0000256" key="5">
    <source>
        <dbReference type="ARBA" id="ARBA00022691"/>
    </source>
</evidence>
<evidence type="ECO:0000256" key="4">
    <source>
        <dbReference type="ARBA" id="ARBA00022679"/>
    </source>
</evidence>
<dbReference type="RefSeq" id="WP_003745091.1">
    <property type="nucleotide sequence ID" value="NZ_JAASVV010000002.1"/>
</dbReference>
<keyword evidence="9" id="KW-1185">Reference proteome</keyword>
<proteinExistence type="inferred from homology"/>
<reference evidence="8 9" key="1">
    <citation type="submission" date="2015-02" db="EMBL/GenBank/DDBJ databases">
        <title>Sequencing of Listeria spp. dairy environmental strains.</title>
        <authorList>
            <person name="Muhterem-Uyar M."/>
            <person name="Wagner M."/>
            <person name="Schmitz-Esser S."/>
            <person name="Stessl B."/>
        </authorList>
    </citation>
    <scope>NUCLEOTIDE SEQUENCE [LARGE SCALE GENOMIC DNA]</scope>
    <source>
        <strain evidence="8 9">7KSM</strain>
    </source>
</reference>
<keyword evidence="3" id="KW-0489">Methyltransferase</keyword>
<protein>
    <recommendedName>
        <fullName evidence="2">site-specific DNA-methyltransferase (cytosine-N(4)-specific)</fullName>
        <ecNumber evidence="2">2.1.1.113</ecNumber>
    </recommendedName>
</protein>
<dbReference type="PROSITE" id="PS00093">
    <property type="entry name" value="N4_MTASE"/>
    <property type="match status" value="1"/>
</dbReference>
<accession>A0ABR5E867</accession>
<dbReference type="Proteomes" id="UP000033536">
    <property type="component" value="Unassembled WGS sequence"/>
</dbReference>
<dbReference type="EMBL" id="JYOM01000012">
    <property type="protein sequence ID" value="KKD46293.1"/>
    <property type="molecule type" value="Genomic_DNA"/>
</dbReference>
<keyword evidence="4" id="KW-0808">Transferase</keyword>
<keyword evidence="5" id="KW-0949">S-adenosyl-L-methionine</keyword>
<evidence type="ECO:0000256" key="1">
    <source>
        <dbReference type="ARBA" id="ARBA00010203"/>
    </source>
</evidence>
<keyword evidence="6" id="KW-0680">Restriction system</keyword>
<comment type="caution">
    <text evidence="8">The sequence shown here is derived from an EMBL/GenBank/DDBJ whole genome shotgun (WGS) entry which is preliminary data.</text>
</comment>
<gene>
    <name evidence="8" type="ORF">UQ68_07435</name>
</gene>
<evidence type="ECO:0000256" key="6">
    <source>
        <dbReference type="ARBA" id="ARBA00022747"/>
    </source>
</evidence>
<evidence type="ECO:0000256" key="3">
    <source>
        <dbReference type="ARBA" id="ARBA00022603"/>
    </source>
</evidence>
<comment type="similarity">
    <text evidence="1">Belongs to the N(4)/N(6)-methyltransferase family. N(4) subfamily.</text>
</comment>
<organism evidence="8 9">
    <name type="scientific">Listeria seeligeri</name>
    <dbReference type="NCBI Taxonomy" id="1640"/>
    <lineage>
        <taxon>Bacteria</taxon>
        <taxon>Bacillati</taxon>
        <taxon>Bacillota</taxon>
        <taxon>Bacilli</taxon>
        <taxon>Bacillales</taxon>
        <taxon>Listeriaceae</taxon>
        <taxon>Listeria</taxon>
    </lineage>
</organism>
<evidence type="ECO:0000313" key="8">
    <source>
        <dbReference type="EMBL" id="KKD46293.1"/>
    </source>
</evidence>
<evidence type="ECO:0000256" key="2">
    <source>
        <dbReference type="ARBA" id="ARBA00012185"/>
    </source>
</evidence>
<evidence type="ECO:0000313" key="9">
    <source>
        <dbReference type="Proteomes" id="UP000033536"/>
    </source>
</evidence>